<feature type="domain" description="Ribbon-helix-helix protein CopG" evidence="1">
    <location>
        <begin position="51"/>
        <end position="88"/>
    </location>
</feature>
<reference evidence="2 3" key="1">
    <citation type="submission" date="2020-08" db="EMBL/GenBank/DDBJ databases">
        <title>Genome public.</title>
        <authorList>
            <person name="Liu C."/>
            <person name="Sun Q."/>
        </authorList>
    </citation>
    <scope>NUCLEOTIDE SEQUENCE [LARGE SCALE GENOMIC DNA]</scope>
    <source>
        <strain evidence="2 3">NSJ-70</strain>
    </source>
</reference>
<evidence type="ECO:0000313" key="2">
    <source>
        <dbReference type="EMBL" id="MBC5585460.1"/>
    </source>
</evidence>
<keyword evidence="3" id="KW-1185">Reference proteome</keyword>
<dbReference type="EMBL" id="JACOOA010000008">
    <property type="protein sequence ID" value="MBC5585460.1"/>
    <property type="molecule type" value="Genomic_DNA"/>
</dbReference>
<sequence length="89" mass="9880">MEKLFTEDGIEITDELVERWAEPWERGEIPGTPGKIVVGRPRISAEDLATITFKLPKSQVAALDETAKRAGETRSQFLRSLVNDALARG</sequence>
<accession>A0ABR7BVQ8</accession>
<evidence type="ECO:0000313" key="3">
    <source>
        <dbReference type="Proteomes" id="UP000622448"/>
    </source>
</evidence>
<dbReference type="Pfam" id="PF01402">
    <property type="entry name" value="RHH_1"/>
    <property type="match status" value="1"/>
</dbReference>
<proteinExistence type="predicted"/>
<comment type="caution">
    <text evidence="2">The sequence shown here is derived from an EMBL/GenBank/DDBJ whole genome shotgun (WGS) entry which is preliminary data.</text>
</comment>
<dbReference type="RefSeq" id="WP_186939526.1">
    <property type="nucleotide sequence ID" value="NZ_JACOOA010000008.1"/>
</dbReference>
<name>A0ABR7BVQ8_9ACTN</name>
<dbReference type="Proteomes" id="UP000622448">
    <property type="component" value="Unassembled WGS sequence"/>
</dbReference>
<dbReference type="InterPro" id="IPR002145">
    <property type="entry name" value="CopG"/>
</dbReference>
<dbReference type="Gene3D" id="1.10.1220.10">
    <property type="entry name" value="Met repressor-like"/>
    <property type="match status" value="1"/>
</dbReference>
<evidence type="ECO:0000259" key="1">
    <source>
        <dbReference type="Pfam" id="PF01402"/>
    </source>
</evidence>
<gene>
    <name evidence="2" type="ORF">H8S61_14820</name>
</gene>
<organism evidence="2 3">
    <name type="scientific">Eggerthella hominis</name>
    <dbReference type="NCBI Taxonomy" id="2763043"/>
    <lineage>
        <taxon>Bacteria</taxon>
        <taxon>Bacillati</taxon>
        <taxon>Actinomycetota</taxon>
        <taxon>Coriobacteriia</taxon>
        <taxon>Eggerthellales</taxon>
        <taxon>Eggerthellaceae</taxon>
        <taxon>Eggerthella</taxon>
    </lineage>
</organism>
<dbReference type="InterPro" id="IPR013321">
    <property type="entry name" value="Arc_rbn_hlx_hlx"/>
</dbReference>
<protein>
    <submittedName>
        <fullName evidence="2">CopG family transcriptional regulator</fullName>
    </submittedName>
</protein>
<dbReference type="CDD" id="cd22231">
    <property type="entry name" value="RHH_NikR_HicB-like"/>
    <property type="match status" value="1"/>
</dbReference>